<gene>
    <name evidence="9" type="primary">araQ_74</name>
    <name evidence="9" type="ORF">SK3146_04867</name>
</gene>
<evidence type="ECO:0000256" key="1">
    <source>
        <dbReference type="ARBA" id="ARBA00004651"/>
    </source>
</evidence>
<evidence type="ECO:0000259" key="8">
    <source>
        <dbReference type="PROSITE" id="PS50928"/>
    </source>
</evidence>
<organism evidence="9 10">
    <name type="scientific">Paenibacillus konkukensis</name>
    <dbReference type="NCBI Taxonomy" id="2020716"/>
    <lineage>
        <taxon>Bacteria</taxon>
        <taxon>Bacillati</taxon>
        <taxon>Bacillota</taxon>
        <taxon>Bacilli</taxon>
        <taxon>Bacillales</taxon>
        <taxon>Paenibacillaceae</taxon>
        <taxon>Paenibacillus</taxon>
    </lineage>
</organism>
<dbReference type="PANTHER" id="PTHR32243:SF18">
    <property type="entry name" value="INNER MEMBRANE ABC TRANSPORTER PERMEASE PROTEIN YCJP"/>
    <property type="match status" value="1"/>
</dbReference>
<comment type="subcellular location">
    <subcellularLocation>
        <location evidence="1 7">Cell membrane</location>
        <topology evidence="1 7">Multi-pass membrane protein</topology>
    </subcellularLocation>
</comment>
<dbReference type="Gene3D" id="1.10.3720.10">
    <property type="entry name" value="MetI-like"/>
    <property type="match status" value="1"/>
</dbReference>
<keyword evidence="3" id="KW-1003">Cell membrane</keyword>
<feature type="transmembrane region" description="Helical" evidence="7">
    <location>
        <begin position="73"/>
        <end position="97"/>
    </location>
</feature>
<evidence type="ECO:0000256" key="2">
    <source>
        <dbReference type="ARBA" id="ARBA00022448"/>
    </source>
</evidence>
<feature type="transmembrane region" description="Helical" evidence="7">
    <location>
        <begin position="109"/>
        <end position="133"/>
    </location>
</feature>
<dbReference type="EMBL" id="CP027059">
    <property type="protein sequence ID" value="UQZ85578.1"/>
    <property type="molecule type" value="Genomic_DNA"/>
</dbReference>
<accession>A0ABY4RTU1</accession>
<evidence type="ECO:0000313" key="10">
    <source>
        <dbReference type="Proteomes" id="UP001057134"/>
    </source>
</evidence>
<evidence type="ECO:0000256" key="6">
    <source>
        <dbReference type="ARBA" id="ARBA00023136"/>
    </source>
</evidence>
<reference evidence="9" key="2">
    <citation type="journal article" date="2021" name="J Anim Sci Technol">
        <title>Complete genome sequence of Paenibacillus konkukensis sp. nov. SK3146 as a potential probiotic strain.</title>
        <authorList>
            <person name="Jung H.I."/>
            <person name="Park S."/>
            <person name="Niu K.M."/>
            <person name="Lee S.W."/>
            <person name="Kothari D."/>
            <person name="Yi K.J."/>
            <person name="Kim S.K."/>
        </authorList>
    </citation>
    <scope>NUCLEOTIDE SEQUENCE</scope>
    <source>
        <strain evidence="9">SK3146</strain>
    </source>
</reference>
<dbReference type="PROSITE" id="PS50928">
    <property type="entry name" value="ABC_TM1"/>
    <property type="match status" value="1"/>
</dbReference>
<proteinExistence type="inferred from homology"/>
<dbReference type="InterPro" id="IPR035906">
    <property type="entry name" value="MetI-like_sf"/>
</dbReference>
<keyword evidence="4 7" id="KW-0812">Transmembrane</keyword>
<keyword evidence="6 7" id="KW-0472">Membrane</keyword>
<feature type="transmembrane region" description="Helical" evidence="7">
    <location>
        <begin position="186"/>
        <end position="211"/>
    </location>
</feature>
<dbReference type="Proteomes" id="UP001057134">
    <property type="component" value="Chromosome"/>
</dbReference>
<feature type="transmembrane region" description="Helical" evidence="7">
    <location>
        <begin position="244"/>
        <end position="265"/>
    </location>
</feature>
<evidence type="ECO:0000256" key="3">
    <source>
        <dbReference type="ARBA" id="ARBA00022475"/>
    </source>
</evidence>
<dbReference type="CDD" id="cd06261">
    <property type="entry name" value="TM_PBP2"/>
    <property type="match status" value="1"/>
</dbReference>
<dbReference type="InterPro" id="IPR000515">
    <property type="entry name" value="MetI-like"/>
</dbReference>
<evidence type="ECO:0000313" key="9">
    <source>
        <dbReference type="EMBL" id="UQZ85578.1"/>
    </source>
</evidence>
<evidence type="ECO:0000256" key="4">
    <source>
        <dbReference type="ARBA" id="ARBA00022692"/>
    </source>
</evidence>
<evidence type="ECO:0000256" key="7">
    <source>
        <dbReference type="RuleBase" id="RU363032"/>
    </source>
</evidence>
<keyword evidence="5 7" id="KW-1133">Transmembrane helix</keyword>
<evidence type="ECO:0000256" key="5">
    <source>
        <dbReference type="ARBA" id="ARBA00022989"/>
    </source>
</evidence>
<feature type="transmembrane region" description="Helical" evidence="7">
    <location>
        <begin position="145"/>
        <end position="165"/>
    </location>
</feature>
<comment type="similarity">
    <text evidence="7">Belongs to the binding-protein-dependent transport system permease family.</text>
</comment>
<sequence length="280" mass="30156">MIASGKYSARSYITAAAAAAATLVYLFPIYWLFVTSIKPMNELFAYPPHYIPVSPTLEAYVHNFVADTGIFRYIGNSFIIATGTMLLTLLLASPSAYGLARLPIRGKGAVLIVLLATQMLPSIMVAMPLFIVFSKVQLVNSYTALVIANTTHTLPFAVLVLRPYFLGVPSGVEEAALIDGCHKAGAFWKVVLPLVTPGLLTVGAISFLWGWGDFIFALTLTSDESVRPLTMGLSKFTGEFGTQWNYLMAVAAIAALPIIIIFASLQKYIVSGLASGSMKD</sequence>
<dbReference type="InterPro" id="IPR050901">
    <property type="entry name" value="BP-dep_ABC_trans_perm"/>
</dbReference>
<dbReference type="Pfam" id="PF00528">
    <property type="entry name" value="BPD_transp_1"/>
    <property type="match status" value="1"/>
</dbReference>
<feature type="domain" description="ABC transmembrane type-1" evidence="8">
    <location>
        <begin position="74"/>
        <end position="265"/>
    </location>
</feature>
<keyword evidence="10" id="KW-1185">Reference proteome</keyword>
<name>A0ABY4RTU1_9BACL</name>
<keyword evidence="2 7" id="KW-0813">Transport</keyword>
<dbReference type="PANTHER" id="PTHR32243">
    <property type="entry name" value="MALTOSE TRANSPORT SYSTEM PERMEASE-RELATED"/>
    <property type="match status" value="1"/>
</dbReference>
<feature type="transmembrane region" description="Helical" evidence="7">
    <location>
        <begin position="12"/>
        <end position="33"/>
    </location>
</feature>
<reference evidence="9" key="1">
    <citation type="submission" date="2018-02" db="EMBL/GenBank/DDBJ databases">
        <authorList>
            <person name="Kim S.-K."/>
            <person name="Jung H.-I."/>
            <person name="Lee S.-W."/>
        </authorList>
    </citation>
    <scope>NUCLEOTIDE SEQUENCE</scope>
    <source>
        <strain evidence="9">SK3146</strain>
    </source>
</reference>
<dbReference type="RefSeq" id="WP_249861195.1">
    <property type="nucleotide sequence ID" value="NZ_CP027059.1"/>
</dbReference>
<protein>
    <submittedName>
        <fullName evidence="9">L-arabinose transport system permease protein AraQ</fullName>
    </submittedName>
</protein>
<dbReference type="SUPFAM" id="SSF161098">
    <property type="entry name" value="MetI-like"/>
    <property type="match status" value="1"/>
</dbReference>